<gene>
    <name evidence="1" type="ORF">METZ01_LOCUS155216</name>
</gene>
<dbReference type="EMBL" id="UINC01025900">
    <property type="protein sequence ID" value="SVB02362.1"/>
    <property type="molecule type" value="Genomic_DNA"/>
</dbReference>
<evidence type="ECO:0000313" key="1">
    <source>
        <dbReference type="EMBL" id="SVB02362.1"/>
    </source>
</evidence>
<reference evidence="1" key="1">
    <citation type="submission" date="2018-05" db="EMBL/GenBank/DDBJ databases">
        <authorList>
            <person name="Lanie J.A."/>
            <person name="Ng W.-L."/>
            <person name="Kazmierczak K.M."/>
            <person name="Andrzejewski T.M."/>
            <person name="Davidsen T.M."/>
            <person name="Wayne K.J."/>
            <person name="Tettelin H."/>
            <person name="Glass J.I."/>
            <person name="Rusch D."/>
            <person name="Podicherti R."/>
            <person name="Tsui H.-C.T."/>
            <person name="Winkler M.E."/>
        </authorList>
    </citation>
    <scope>NUCLEOTIDE SEQUENCE</scope>
</reference>
<proteinExistence type="predicted"/>
<organism evidence="1">
    <name type="scientific">marine metagenome</name>
    <dbReference type="NCBI Taxonomy" id="408172"/>
    <lineage>
        <taxon>unclassified sequences</taxon>
        <taxon>metagenomes</taxon>
        <taxon>ecological metagenomes</taxon>
    </lineage>
</organism>
<name>A0A382AMK4_9ZZZZ</name>
<dbReference type="AlphaFoldDB" id="A0A382AMK4"/>
<accession>A0A382AMK4</accession>
<protein>
    <submittedName>
        <fullName evidence="1">Uncharacterized protein</fullName>
    </submittedName>
</protein>
<sequence length="89" mass="9949">MEKVAVIHAAFGEEPRTVAFVEVPKGATVNEKLELAFKLTNNIDCGWWENEEVTPMFPDKEGCRSTSVGDMVLVGTEKYVCENVGWEKI</sequence>